<dbReference type="AlphaFoldDB" id="A0A9P8CAK1"/>
<dbReference type="PANTHER" id="PTHR34846">
    <property type="entry name" value="4-CARBOXYMUCONOLACTONE DECARBOXYLASE FAMILY PROTEIN (AFU_ORTHOLOGUE AFUA_6G11590)"/>
    <property type="match status" value="1"/>
</dbReference>
<dbReference type="EMBL" id="MU251373">
    <property type="protein sequence ID" value="KAG9238231.1"/>
    <property type="molecule type" value="Genomic_DNA"/>
</dbReference>
<dbReference type="InterPro" id="IPR029032">
    <property type="entry name" value="AhpD-like"/>
</dbReference>
<dbReference type="SUPFAM" id="SSF69118">
    <property type="entry name" value="AhpD-like"/>
    <property type="match status" value="1"/>
</dbReference>
<dbReference type="Gene3D" id="1.20.1290.10">
    <property type="entry name" value="AhpD-like"/>
    <property type="match status" value="1"/>
</dbReference>
<evidence type="ECO:0000313" key="2">
    <source>
        <dbReference type="Proteomes" id="UP000824998"/>
    </source>
</evidence>
<comment type="caution">
    <text evidence="1">The sequence shown here is derived from an EMBL/GenBank/DDBJ whole genome shotgun (WGS) entry which is preliminary data.</text>
</comment>
<dbReference type="Proteomes" id="UP000824998">
    <property type="component" value="Unassembled WGS sequence"/>
</dbReference>
<keyword evidence="2" id="KW-1185">Reference proteome</keyword>
<accession>A0A9P8CAK1</accession>
<dbReference type="OrthoDB" id="2567457at2759"/>
<sequence>MERFPPVTPSILTPEQKPLYELMDNVTKATYGTTIKLKSSDGALLGPFNPMLYTPTLITPWLQLQANIGALAVARDREIAILACLSQSPAPYGVYAHTIIAKKAGFTEDQVEAMLVARTPRGLGRREAMVWEFSLELTQMKGPMEKDTYKRAEKVLERDGIAALIHTVGAFMYTSVLLNAADVCAPE</sequence>
<organism evidence="1 2">
    <name type="scientific">Amylocarpus encephaloides</name>
    <dbReference type="NCBI Taxonomy" id="45428"/>
    <lineage>
        <taxon>Eukaryota</taxon>
        <taxon>Fungi</taxon>
        <taxon>Dikarya</taxon>
        <taxon>Ascomycota</taxon>
        <taxon>Pezizomycotina</taxon>
        <taxon>Leotiomycetes</taxon>
        <taxon>Helotiales</taxon>
        <taxon>Helotiales incertae sedis</taxon>
        <taxon>Amylocarpus</taxon>
    </lineage>
</organism>
<proteinExistence type="predicted"/>
<dbReference type="PANTHER" id="PTHR34846:SF11">
    <property type="entry name" value="4-CARBOXYMUCONOLACTONE DECARBOXYLASE FAMILY PROTEIN (AFU_ORTHOLOGUE AFUA_6G11590)"/>
    <property type="match status" value="1"/>
</dbReference>
<reference evidence="1" key="1">
    <citation type="journal article" date="2021" name="IMA Fungus">
        <title>Genomic characterization of three marine fungi, including Emericellopsis atlantica sp. nov. with signatures of a generalist lifestyle and marine biomass degradation.</title>
        <authorList>
            <person name="Hagestad O.C."/>
            <person name="Hou L."/>
            <person name="Andersen J.H."/>
            <person name="Hansen E.H."/>
            <person name="Altermark B."/>
            <person name="Li C."/>
            <person name="Kuhnert E."/>
            <person name="Cox R.J."/>
            <person name="Crous P.W."/>
            <person name="Spatafora J.W."/>
            <person name="Lail K."/>
            <person name="Amirebrahimi M."/>
            <person name="Lipzen A."/>
            <person name="Pangilinan J."/>
            <person name="Andreopoulos W."/>
            <person name="Hayes R.D."/>
            <person name="Ng V."/>
            <person name="Grigoriev I.V."/>
            <person name="Jackson S.A."/>
            <person name="Sutton T.D.S."/>
            <person name="Dobson A.D.W."/>
            <person name="Rama T."/>
        </authorList>
    </citation>
    <scope>NUCLEOTIDE SEQUENCE</scope>
    <source>
        <strain evidence="1">TRa018bII</strain>
    </source>
</reference>
<evidence type="ECO:0000313" key="1">
    <source>
        <dbReference type="EMBL" id="KAG9238231.1"/>
    </source>
</evidence>
<gene>
    <name evidence="1" type="ORF">BJ875DRAFT_502200</name>
</gene>
<protein>
    <submittedName>
        <fullName evidence="1">AhpD-like protein</fullName>
    </submittedName>
</protein>
<name>A0A9P8CAK1_9HELO</name>